<comment type="caution">
    <text evidence="10">The sequence shown here is derived from an EMBL/GenBank/DDBJ whole genome shotgun (WGS) entry which is preliminary data.</text>
</comment>
<evidence type="ECO:0000256" key="4">
    <source>
        <dbReference type="ARBA" id="ARBA00023155"/>
    </source>
</evidence>
<name>V8N5M0_OPHHA</name>
<keyword evidence="3 6" id="KW-0238">DNA-binding</keyword>
<dbReference type="Gene3D" id="1.10.10.60">
    <property type="entry name" value="Homeodomain-like"/>
    <property type="match status" value="1"/>
</dbReference>
<dbReference type="GO" id="GO:1990837">
    <property type="term" value="F:sequence-specific double-stranded DNA binding"/>
    <property type="evidence" value="ECO:0007669"/>
    <property type="project" value="TreeGrafter"/>
</dbReference>
<reference evidence="10 11" key="1">
    <citation type="journal article" date="2013" name="Proc. Natl. Acad. Sci. U.S.A.">
        <title>The king cobra genome reveals dynamic gene evolution and adaptation in the snake venom system.</title>
        <authorList>
            <person name="Vonk F.J."/>
            <person name="Casewell N.R."/>
            <person name="Henkel C.V."/>
            <person name="Heimberg A.M."/>
            <person name="Jansen H.J."/>
            <person name="McCleary R.J."/>
            <person name="Kerkkamp H.M."/>
            <person name="Vos R.A."/>
            <person name="Guerreiro I."/>
            <person name="Calvete J.J."/>
            <person name="Wuster W."/>
            <person name="Woods A.E."/>
            <person name="Logan J.M."/>
            <person name="Harrison R.A."/>
            <person name="Castoe T.A."/>
            <person name="de Koning A.P."/>
            <person name="Pollock D.D."/>
            <person name="Yandell M."/>
            <person name="Calderon D."/>
            <person name="Renjifo C."/>
            <person name="Currier R.B."/>
            <person name="Salgado D."/>
            <person name="Pla D."/>
            <person name="Sanz L."/>
            <person name="Hyder A.S."/>
            <person name="Ribeiro J.M."/>
            <person name="Arntzen J.W."/>
            <person name="van den Thillart G.E."/>
            <person name="Boetzer M."/>
            <person name="Pirovano W."/>
            <person name="Dirks R.P."/>
            <person name="Spaink H.P."/>
            <person name="Duboule D."/>
            <person name="McGlinn E."/>
            <person name="Kini R.M."/>
            <person name="Richardson M.K."/>
        </authorList>
    </citation>
    <scope>NUCLEOTIDE SEQUENCE</scope>
    <source>
        <tissue evidence="10">Blood</tissue>
    </source>
</reference>
<dbReference type="Proteomes" id="UP000018936">
    <property type="component" value="Unassembled WGS sequence"/>
</dbReference>
<dbReference type="PROSITE" id="PS00027">
    <property type="entry name" value="HOMEOBOX_1"/>
    <property type="match status" value="1"/>
</dbReference>
<comment type="subcellular location">
    <subcellularLocation>
        <location evidence="1 6 7">Nucleus</location>
    </subcellularLocation>
</comment>
<dbReference type="InterPro" id="IPR051892">
    <property type="entry name" value="LBX_TF"/>
</dbReference>
<dbReference type="OrthoDB" id="6159439at2759"/>
<keyword evidence="4 6" id="KW-0371">Homeobox</keyword>
<feature type="non-terminal residue" evidence="10">
    <location>
        <position position="1"/>
    </location>
</feature>
<dbReference type="GO" id="GO:0005634">
    <property type="term" value="C:nucleus"/>
    <property type="evidence" value="ECO:0007669"/>
    <property type="project" value="UniProtKB-SubCell"/>
</dbReference>
<dbReference type="CDD" id="cd00086">
    <property type="entry name" value="homeodomain"/>
    <property type="match status" value="1"/>
</dbReference>
<dbReference type="Pfam" id="PF00046">
    <property type="entry name" value="Homeodomain"/>
    <property type="match status" value="1"/>
</dbReference>
<evidence type="ECO:0000313" key="11">
    <source>
        <dbReference type="Proteomes" id="UP000018936"/>
    </source>
</evidence>
<evidence type="ECO:0000256" key="3">
    <source>
        <dbReference type="ARBA" id="ARBA00023125"/>
    </source>
</evidence>
<dbReference type="SMART" id="SM00389">
    <property type="entry name" value="HOX"/>
    <property type="match status" value="1"/>
</dbReference>
<dbReference type="FunFam" id="1.10.10.60:FF:000098">
    <property type="entry name" value="Transcription factor LBX1"/>
    <property type="match status" value="1"/>
</dbReference>
<gene>
    <name evidence="10" type="primary">Lbx1</name>
    <name evidence="10" type="ORF">L345_17335</name>
</gene>
<evidence type="ECO:0000256" key="7">
    <source>
        <dbReference type="RuleBase" id="RU000682"/>
    </source>
</evidence>
<evidence type="ECO:0000313" key="10">
    <source>
        <dbReference type="EMBL" id="ETE56953.1"/>
    </source>
</evidence>
<dbReference type="PANTHER" id="PTHR24336:SF8">
    <property type="entry name" value="LADYBIRD EARLY-RELATED"/>
    <property type="match status" value="1"/>
</dbReference>
<organism evidence="10 11">
    <name type="scientific">Ophiophagus hannah</name>
    <name type="common">King cobra</name>
    <name type="synonym">Naja hannah</name>
    <dbReference type="NCBI Taxonomy" id="8665"/>
    <lineage>
        <taxon>Eukaryota</taxon>
        <taxon>Metazoa</taxon>
        <taxon>Chordata</taxon>
        <taxon>Craniata</taxon>
        <taxon>Vertebrata</taxon>
        <taxon>Euteleostomi</taxon>
        <taxon>Lepidosauria</taxon>
        <taxon>Squamata</taxon>
        <taxon>Bifurcata</taxon>
        <taxon>Unidentata</taxon>
        <taxon>Episquamata</taxon>
        <taxon>Toxicofera</taxon>
        <taxon>Serpentes</taxon>
        <taxon>Colubroidea</taxon>
        <taxon>Elapidae</taxon>
        <taxon>Elapinae</taxon>
        <taxon>Ophiophagus</taxon>
    </lineage>
</organism>
<evidence type="ECO:0000256" key="1">
    <source>
        <dbReference type="ARBA" id="ARBA00004123"/>
    </source>
</evidence>
<keyword evidence="2" id="KW-0217">Developmental protein</keyword>
<feature type="domain" description="Homeobox" evidence="9">
    <location>
        <begin position="96"/>
        <end position="156"/>
    </location>
</feature>
<feature type="region of interest" description="Disordered" evidence="8">
    <location>
        <begin position="46"/>
        <end position="71"/>
    </location>
</feature>
<keyword evidence="5 6" id="KW-0539">Nucleus</keyword>
<evidence type="ECO:0000256" key="6">
    <source>
        <dbReference type="PROSITE-ProRule" id="PRU00108"/>
    </source>
</evidence>
<protein>
    <submittedName>
        <fullName evidence="10">Transcription factor LBX1</fullName>
    </submittedName>
</protein>
<dbReference type="GO" id="GO:0000981">
    <property type="term" value="F:DNA-binding transcription factor activity, RNA polymerase II-specific"/>
    <property type="evidence" value="ECO:0007669"/>
    <property type="project" value="InterPro"/>
</dbReference>
<sequence length="263" mass="29384">MFASRRPAPNIGGGATKGLFLRSRKRGFTLEQERIVVFGGGAWQTEAGSGGTRTRDLSLSPGARRPPHEVRQEEGIVSVCRSRDQLGAFGPRPSSKKRRKSRTAFTNHQIYELEKRFLYQKYLSPADRDHIAAQLGLSNAQVITWFQNRRAKLKRDLEEMKADVERSLPCRDHLNLPLKSRPPVSLHPAWNFTAFQGINSFTGPERHLKPWEPLPDDIDVEEHWDQASPSSRLPGVFPQAGPLAALEGCLLEAVIGHPGGWIG</sequence>
<evidence type="ECO:0000256" key="2">
    <source>
        <dbReference type="ARBA" id="ARBA00022473"/>
    </source>
</evidence>
<dbReference type="InterPro" id="IPR001356">
    <property type="entry name" value="HD"/>
</dbReference>
<accession>V8N5M0</accession>
<dbReference type="InterPro" id="IPR009057">
    <property type="entry name" value="Homeodomain-like_sf"/>
</dbReference>
<evidence type="ECO:0000256" key="5">
    <source>
        <dbReference type="ARBA" id="ARBA00023242"/>
    </source>
</evidence>
<dbReference type="SUPFAM" id="SSF46689">
    <property type="entry name" value="Homeodomain-like"/>
    <property type="match status" value="1"/>
</dbReference>
<evidence type="ECO:0000259" key="9">
    <source>
        <dbReference type="PROSITE" id="PS50071"/>
    </source>
</evidence>
<dbReference type="PROSITE" id="PS50071">
    <property type="entry name" value="HOMEOBOX_2"/>
    <property type="match status" value="1"/>
</dbReference>
<keyword evidence="11" id="KW-1185">Reference proteome</keyword>
<dbReference type="AlphaFoldDB" id="V8N5M0"/>
<dbReference type="EMBL" id="AZIM01010749">
    <property type="protein sequence ID" value="ETE56953.1"/>
    <property type="molecule type" value="Genomic_DNA"/>
</dbReference>
<dbReference type="PANTHER" id="PTHR24336">
    <property type="entry name" value="TRANSCRIPTION FACTOR LBX"/>
    <property type="match status" value="1"/>
</dbReference>
<feature type="DNA-binding region" description="Homeobox" evidence="6">
    <location>
        <begin position="98"/>
        <end position="157"/>
    </location>
</feature>
<evidence type="ECO:0000256" key="8">
    <source>
        <dbReference type="SAM" id="MobiDB-lite"/>
    </source>
</evidence>
<proteinExistence type="predicted"/>
<dbReference type="InterPro" id="IPR017970">
    <property type="entry name" value="Homeobox_CS"/>
</dbReference>